<gene>
    <name evidence="1" type="ORF">EJF14_11017</name>
</gene>
<dbReference type="Proteomes" id="UP000326582">
    <property type="component" value="Chromosome 1"/>
</dbReference>
<reference evidence="2" key="1">
    <citation type="journal article" date="2019" name="MBio">
        <title>Comparative genomics for the elucidation of multidrug resistance (MDR) in Candida lusitaniae.</title>
        <authorList>
            <person name="Kannan A."/>
            <person name="Asner S.A."/>
            <person name="Trachsel E."/>
            <person name="Kelly S."/>
            <person name="Parker J."/>
            <person name="Sanglard D."/>
        </authorList>
    </citation>
    <scope>NUCLEOTIDE SEQUENCE [LARGE SCALE GENOMIC DNA]</scope>
    <source>
        <strain evidence="2">P1</strain>
    </source>
</reference>
<keyword evidence="2" id="KW-1185">Reference proteome</keyword>
<evidence type="ECO:0000313" key="1">
    <source>
        <dbReference type="EMBL" id="QFZ25898.1"/>
    </source>
</evidence>
<accession>A0ACD0WFH2</accession>
<evidence type="ECO:0000313" key="2">
    <source>
        <dbReference type="Proteomes" id="UP000326582"/>
    </source>
</evidence>
<protein>
    <submittedName>
        <fullName evidence="1">Uncharacterized protein</fullName>
    </submittedName>
</protein>
<name>A0ACD0WFH2_CLALS</name>
<sequence length="154" mass="17150">MPKGHSSWCTGSSSPLGSHQHFKYLHTNLPTADGVMASNGSSKSPLIEDTSMEPYTDPLQKLADIELLPDLFALMQSLENGEIQAKDFDNNAGAIRLKVSNIWSYLHEVDGICETVEEREKKIASIRHCNSEKIAFLKSFQEQVVKRLSKEDTA</sequence>
<dbReference type="EMBL" id="CP038484">
    <property type="protein sequence ID" value="QFZ25898.1"/>
    <property type="molecule type" value="Genomic_DNA"/>
</dbReference>
<organism evidence="1 2">
    <name type="scientific">Clavispora lusitaniae</name>
    <name type="common">Candida lusitaniae</name>
    <dbReference type="NCBI Taxonomy" id="36911"/>
    <lineage>
        <taxon>Eukaryota</taxon>
        <taxon>Fungi</taxon>
        <taxon>Dikarya</taxon>
        <taxon>Ascomycota</taxon>
        <taxon>Saccharomycotina</taxon>
        <taxon>Pichiomycetes</taxon>
        <taxon>Metschnikowiaceae</taxon>
        <taxon>Clavispora</taxon>
    </lineage>
</organism>
<proteinExistence type="predicted"/>